<comment type="subcellular location">
    <subcellularLocation>
        <location evidence="1">Cell membrane</location>
        <topology evidence="1">Multi-pass membrane protein</topology>
    </subcellularLocation>
</comment>
<comment type="similarity">
    <text evidence="2">Belongs to the chromate ion transporter (CHR) (TC 2.A.51) family.</text>
</comment>
<organism evidence="8 9">
    <name type="scientific">Tepidimonas taiwanensis</name>
    <dbReference type="NCBI Taxonomy" id="307486"/>
    <lineage>
        <taxon>Bacteria</taxon>
        <taxon>Pseudomonadati</taxon>
        <taxon>Pseudomonadota</taxon>
        <taxon>Betaproteobacteria</taxon>
        <taxon>Burkholderiales</taxon>
        <taxon>Tepidimonas</taxon>
    </lineage>
</organism>
<keyword evidence="4 7" id="KW-0812">Transmembrane</keyword>
<dbReference type="InterPro" id="IPR014047">
    <property type="entry name" value="Chr_Tranpt_l_chain"/>
</dbReference>
<feature type="transmembrane region" description="Helical" evidence="7">
    <location>
        <begin position="341"/>
        <end position="360"/>
    </location>
</feature>
<keyword evidence="6 7" id="KW-0472">Membrane</keyword>
<dbReference type="PIRSF" id="PIRSF004810">
    <property type="entry name" value="ChrA"/>
    <property type="match status" value="1"/>
</dbReference>
<gene>
    <name evidence="8" type="primary">srpC_1</name>
    <name evidence="8" type="ORF">Ttaiw_00515</name>
</gene>
<dbReference type="AlphaFoldDB" id="A0A554XCS9"/>
<sequence>MGHDHGMTPSHRARECLAIAACFLRLGLTSFGGPVAHLEVFRREFVQRRAWLDARAYGDLVALCQILPGPASSQVGMALGLLRQGYPGALAAWAGFTLPSAIAMAALALWLAAPGARVPPGVLQGLMVAAVAVVAHAVWGMAGAYAPDARRRFWAVLVAAVALGWSHAWMQPVLIALSAGFGHITLRHGAPPPAVHPLPLRVGRRAGWVGLGLFAAGLGVLPLLAQGAPGGWWPVVDAFYRIGALIFGGGHVVLPLIQAEVVGPGWIDAATFLAGYGAVQAMPGPLLTIASYVGAALAPPLGGWPGAAVALAAIYAPAFLILVGTLPGWTRWRQYPALRPLLDGVHAGVVGLLAAALVHAGRSAIDGPASAVGAAAALMLLLTGRVPAWALAGLCAAAGWVLGAG</sequence>
<proteinExistence type="inferred from homology"/>
<dbReference type="GO" id="GO:0015109">
    <property type="term" value="F:chromate transmembrane transporter activity"/>
    <property type="evidence" value="ECO:0007669"/>
    <property type="project" value="InterPro"/>
</dbReference>
<feature type="transmembrane region" description="Helical" evidence="7">
    <location>
        <begin position="90"/>
        <end position="113"/>
    </location>
</feature>
<accession>A0A554XCS9</accession>
<feature type="transmembrane region" description="Helical" evidence="7">
    <location>
        <begin position="153"/>
        <end position="177"/>
    </location>
</feature>
<name>A0A554XCS9_9BURK</name>
<feature type="transmembrane region" description="Helical" evidence="7">
    <location>
        <begin position="206"/>
        <end position="226"/>
    </location>
</feature>
<feature type="transmembrane region" description="Helical" evidence="7">
    <location>
        <begin position="238"/>
        <end position="257"/>
    </location>
</feature>
<evidence type="ECO:0000256" key="1">
    <source>
        <dbReference type="ARBA" id="ARBA00004651"/>
    </source>
</evidence>
<feature type="transmembrane region" description="Helical" evidence="7">
    <location>
        <begin position="307"/>
        <end position="329"/>
    </location>
</feature>
<dbReference type="EMBL" id="VJOM01000003">
    <property type="protein sequence ID" value="TSE33589.1"/>
    <property type="molecule type" value="Genomic_DNA"/>
</dbReference>
<evidence type="ECO:0000313" key="8">
    <source>
        <dbReference type="EMBL" id="TSE33589.1"/>
    </source>
</evidence>
<dbReference type="NCBIfam" id="TIGR00937">
    <property type="entry name" value="2A51"/>
    <property type="match status" value="1"/>
</dbReference>
<keyword evidence="3" id="KW-1003">Cell membrane</keyword>
<feature type="transmembrane region" description="Helical" evidence="7">
    <location>
        <begin position="372"/>
        <end position="402"/>
    </location>
</feature>
<evidence type="ECO:0000256" key="3">
    <source>
        <dbReference type="ARBA" id="ARBA00022475"/>
    </source>
</evidence>
<dbReference type="GO" id="GO:0005886">
    <property type="term" value="C:plasma membrane"/>
    <property type="evidence" value="ECO:0007669"/>
    <property type="project" value="UniProtKB-SubCell"/>
</dbReference>
<evidence type="ECO:0000256" key="7">
    <source>
        <dbReference type="SAM" id="Phobius"/>
    </source>
</evidence>
<dbReference type="PANTHER" id="PTHR33567">
    <property type="entry name" value="CHROMATE ION TRANSPORTER (EUROFUNG)"/>
    <property type="match status" value="1"/>
</dbReference>
<dbReference type="PANTHER" id="PTHR33567:SF3">
    <property type="entry name" value="CHROMATE ION TRANSPORTER (EUROFUNG)"/>
    <property type="match status" value="1"/>
</dbReference>
<feature type="transmembrane region" description="Helical" evidence="7">
    <location>
        <begin position="269"/>
        <end position="295"/>
    </location>
</feature>
<evidence type="ECO:0000313" key="9">
    <source>
        <dbReference type="Proteomes" id="UP000317763"/>
    </source>
</evidence>
<protein>
    <submittedName>
        <fullName evidence="8">Putative chromate transport protein</fullName>
    </submittedName>
</protein>
<feature type="transmembrane region" description="Helical" evidence="7">
    <location>
        <begin position="125"/>
        <end position="147"/>
    </location>
</feature>
<reference evidence="8 9" key="1">
    <citation type="submission" date="2019-07" db="EMBL/GenBank/DDBJ databases">
        <title>Tepidimonas taiwanensis I1-1 draft genome.</title>
        <authorList>
            <person name="Da Costa M.S."/>
            <person name="Froufe H.J.C."/>
            <person name="Egas C."/>
            <person name="Albuquerque L."/>
        </authorList>
    </citation>
    <scope>NUCLEOTIDE SEQUENCE [LARGE SCALE GENOMIC DNA]</scope>
    <source>
        <strain evidence="8 9">I1-1</strain>
    </source>
</reference>
<comment type="caution">
    <text evidence="8">The sequence shown here is derived from an EMBL/GenBank/DDBJ whole genome shotgun (WGS) entry which is preliminary data.</text>
</comment>
<evidence type="ECO:0000256" key="6">
    <source>
        <dbReference type="ARBA" id="ARBA00023136"/>
    </source>
</evidence>
<keyword evidence="9" id="KW-1185">Reference proteome</keyword>
<evidence type="ECO:0000256" key="5">
    <source>
        <dbReference type="ARBA" id="ARBA00022989"/>
    </source>
</evidence>
<dbReference type="Pfam" id="PF02417">
    <property type="entry name" value="Chromate_transp"/>
    <property type="match status" value="2"/>
</dbReference>
<evidence type="ECO:0000256" key="2">
    <source>
        <dbReference type="ARBA" id="ARBA00005262"/>
    </source>
</evidence>
<dbReference type="InterPro" id="IPR003370">
    <property type="entry name" value="Chromate_transpt"/>
</dbReference>
<evidence type="ECO:0000256" key="4">
    <source>
        <dbReference type="ARBA" id="ARBA00022692"/>
    </source>
</evidence>
<keyword evidence="5 7" id="KW-1133">Transmembrane helix</keyword>
<dbReference type="Proteomes" id="UP000317763">
    <property type="component" value="Unassembled WGS sequence"/>
</dbReference>